<dbReference type="RefSeq" id="WP_249282138.1">
    <property type="nucleotide sequence ID" value="NZ_JACRST010000003.1"/>
</dbReference>
<evidence type="ECO:0000313" key="3">
    <source>
        <dbReference type="Proteomes" id="UP000653127"/>
    </source>
</evidence>
<dbReference type="EMBL" id="JACRST010000003">
    <property type="protein sequence ID" value="MBC8545986.1"/>
    <property type="molecule type" value="Genomic_DNA"/>
</dbReference>
<accession>A0A926DWE9</accession>
<gene>
    <name evidence="2" type="ORF">H8711_03430</name>
</gene>
<keyword evidence="1" id="KW-1133">Transmembrane helix</keyword>
<organism evidence="2 3">
    <name type="scientific">Ligaoa zhengdingensis</name>
    <dbReference type="NCBI Taxonomy" id="2763658"/>
    <lineage>
        <taxon>Bacteria</taxon>
        <taxon>Bacillati</taxon>
        <taxon>Bacillota</taxon>
        <taxon>Clostridia</taxon>
        <taxon>Eubacteriales</taxon>
        <taxon>Oscillospiraceae</taxon>
        <taxon>Ligaoa</taxon>
    </lineage>
</organism>
<sequence length="315" mass="35045">MKKKTNGFETVGTEKMTDAELSKKLGHYQKMSSAWLLVGLIGVVGGTISFFAVQDAALKAILVTVLFFGGVCCALFLGGGAQKKLKALMHEQLGDFFRAELEKAFGPDIHTPEMRINEPFMKTLHLLDGQWEECEVENFHEGTHRGVHFSAANVRLDHVYERAIAHEGLETCRDKVFKGLVLRCETCVPAPSPIRVNARTESSPRGVVTDNEIFDRSFCVTAEPGQDAFYLLTPQFMELLETFGQRIEGHILGFRWENSIFSLALETDFGFAAIASDVALRDLDAARRSYTKSLQEMGETLDLLLKNATLFAGRD</sequence>
<evidence type="ECO:0000313" key="2">
    <source>
        <dbReference type="EMBL" id="MBC8545986.1"/>
    </source>
</evidence>
<keyword evidence="3" id="KW-1185">Reference proteome</keyword>
<comment type="caution">
    <text evidence="2">The sequence shown here is derived from an EMBL/GenBank/DDBJ whole genome shotgun (WGS) entry which is preliminary data.</text>
</comment>
<dbReference type="Pfam" id="PF11335">
    <property type="entry name" value="DUF3137"/>
    <property type="match status" value="1"/>
</dbReference>
<keyword evidence="1" id="KW-0812">Transmembrane</keyword>
<reference evidence="2" key="1">
    <citation type="submission" date="2020-08" db="EMBL/GenBank/DDBJ databases">
        <title>Genome public.</title>
        <authorList>
            <person name="Liu C."/>
            <person name="Sun Q."/>
        </authorList>
    </citation>
    <scope>NUCLEOTIDE SEQUENCE</scope>
    <source>
        <strain evidence="2">NSJ-31</strain>
    </source>
</reference>
<dbReference type="AlphaFoldDB" id="A0A926DWE9"/>
<feature type="transmembrane region" description="Helical" evidence="1">
    <location>
        <begin position="34"/>
        <end position="54"/>
    </location>
</feature>
<dbReference type="InterPro" id="IPR021484">
    <property type="entry name" value="DUF3137"/>
</dbReference>
<dbReference type="Proteomes" id="UP000653127">
    <property type="component" value="Unassembled WGS sequence"/>
</dbReference>
<proteinExistence type="predicted"/>
<keyword evidence="1" id="KW-0472">Membrane</keyword>
<evidence type="ECO:0000256" key="1">
    <source>
        <dbReference type="SAM" id="Phobius"/>
    </source>
</evidence>
<protein>
    <submittedName>
        <fullName evidence="2">DUF3137 domain-containing protein</fullName>
    </submittedName>
</protein>
<name>A0A926DWE9_9FIRM</name>
<feature type="transmembrane region" description="Helical" evidence="1">
    <location>
        <begin position="60"/>
        <end position="79"/>
    </location>
</feature>